<feature type="chain" id="PRO_5030589590" evidence="1">
    <location>
        <begin position="18"/>
        <end position="544"/>
    </location>
</feature>
<feature type="signal peptide" evidence="1">
    <location>
        <begin position="1"/>
        <end position="17"/>
    </location>
</feature>
<gene>
    <name evidence="3" type="ORF">ENP86_07500</name>
</gene>
<reference evidence="3" key="1">
    <citation type="journal article" date="2020" name="mSystems">
        <title>Genome- and Community-Level Interaction Insights into Carbon Utilization and Element Cycling Functions of Hydrothermarchaeota in Hydrothermal Sediment.</title>
        <authorList>
            <person name="Zhou Z."/>
            <person name="Liu Y."/>
            <person name="Xu W."/>
            <person name="Pan J."/>
            <person name="Luo Z.H."/>
            <person name="Li M."/>
        </authorList>
    </citation>
    <scope>NUCLEOTIDE SEQUENCE [LARGE SCALE GENOMIC DNA]</scope>
    <source>
        <strain evidence="3">SpSt-258</strain>
    </source>
</reference>
<dbReference type="Gene3D" id="2.60.40.4070">
    <property type="match status" value="1"/>
</dbReference>
<dbReference type="NCBIfam" id="TIGR04183">
    <property type="entry name" value="Por_Secre_tail"/>
    <property type="match status" value="1"/>
</dbReference>
<protein>
    <submittedName>
        <fullName evidence="3">T9SS type A sorting domain-containing protein</fullName>
    </submittedName>
</protein>
<organism evidence="3">
    <name type="scientific">candidate division WOR-3 bacterium</name>
    <dbReference type="NCBI Taxonomy" id="2052148"/>
    <lineage>
        <taxon>Bacteria</taxon>
        <taxon>Bacteria division WOR-3</taxon>
    </lineage>
</organism>
<comment type="caution">
    <text evidence="3">The sequence shown here is derived from an EMBL/GenBank/DDBJ whole genome shotgun (WGS) entry which is preliminary data.</text>
</comment>
<dbReference type="Pfam" id="PF18962">
    <property type="entry name" value="Por_Secre_tail"/>
    <property type="match status" value="1"/>
</dbReference>
<dbReference type="InterPro" id="IPR026444">
    <property type="entry name" value="Secre_tail"/>
</dbReference>
<accession>A0A7V0Z6E5</accession>
<proteinExistence type="predicted"/>
<feature type="domain" description="Secretion system C-terminal sorting" evidence="2">
    <location>
        <begin position="462"/>
        <end position="541"/>
    </location>
</feature>
<keyword evidence="1" id="KW-0732">Signal</keyword>
<evidence type="ECO:0000256" key="1">
    <source>
        <dbReference type="SAM" id="SignalP"/>
    </source>
</evidence>
<dbReference type="CDD" id="cd15482">
    <property type="entry name" value="Sialidase_non-viral"/>
    <property type="match status" value="1"/>
</dbReference>
<dbReference type="AlphaFoldDB" id="A0A7V0Z6E5"/>
<evidence type="ECO:0000259" key="2">
    <source>
        <dbReference type="Pfam" id="PF18962"/>
    </source>
</evidence>
<sequence>MKVFTLVLGFSVAFVFASDLGVVSAPKIAVQIEPIQPIELQEQLECINTGVSTTPPWLLYRDPPWSTNVRIPDVFNRSDQMLSMDVGPNGRIYVAYTTRWNVNPACDGFGLASSTDNGLTWDNRVYFVNNTTYTEFNPEISVTNDGKIWMWGTLRGGSYTNTPCWLRSSATCYNNPDSLRGFLLFNLPYRVYPECVDWGNGNQMLFAQYTVDRTGNNDSVFCVFSYDSTNWWGFTIRPPGGNPERTSIGLDVSGTDTILIHGIEYLDATGNDWDVVVYLDTLNGSGYLYGWYTNNTLDDRYPSVFCTQGYSYVAFQAAIAGAGGLNDILFNYSTDYGATWNGTLINITNSNSANETYPRLHGFSTTIGCNYLYGTNTVRHNFSLWNGQDGTWQQTPETVTDNASANSGYHSTALLWTPAYFHSVWEDLRNQGTDGIEIYASRRNAPIGISESNLKKFGKLRLYPNPFKDKVTIDLNPELKGKHLTLNVYDLTGKLITANSINVNTTSIVWNATDKQGRKLPAGFYVLRLTDGVIVISQKAILLQ</sequence>
<dbReference type="EMBL" id="DSKY01000020">
    <property type="protein sequence ID" value="HDY59379.1"/>
    <property type="molecule type" value="Genomic_DNA"/>
</dbReference>
<evidence type="ECO:0000313" key="3">
    <source>
        <dbReference type="EMBL" id="HDY59379.1"/>
    </source>
</evidence>
<name>A0A7V0Z6E5_UNCW3</name>